<dbReference type="GO" id="GO:0051287">
    <property type="term" value="F:NAD binding"/>
    <property type="evidence" value="ECO:0007669"/>
    <property type="project" value="InterPro"/>
</dbReference>
<feature type="binding site" evidence="8">
    <location>
        <position position="254"/>
    </location>
    <ligand>
        <name>substrate</name>
    </ligand>
</feature>
<dbReference type="PANTHER" id="PTHR21256">
    <property type="entry name" value="HISTIDINOL DEHYDROGENASE HDH"/>
    <property type="match status" value="1"/>
</dbReference>
<evidence type="ECO:0000256" key="5">
    <source>
        <dbReference type="PIRNR" id="PIRNR000099"/>
    </source>
</evidence>
<dbReference type="PANTHER" id="PTHR21256:SF2">
    <property type="entry name" value="HISTIDINE BIOSYNTHESIS TRIFUNCTIONAL PROTEIN"/>
    <property type="match status" value="1"/>
</dbReference>
<gene>
    <name evidence="11" type="ORF">AVDCRST_MAG65-653</name>
</gene>
<dbReference type="GO" id="GO:0004399">
    <property type="term" value="F:histidinol dehydrogenase activity"/>
    <property type="evidence" value="ECO:0007669"/>
    <property type="project" value="InterPro"/>
</dbReference>
<keyword evidence="7" id="KW-0520">NAD</keyword>
<feature type="binding site" evidence="8">
    <location>
        <position position="400"/>
    </location>
    <ligand>
        <name>substrate</name>
    </ligand>
</feature>
<comment type="pathway">
    <text evidence="1">Amino-acid biosynthesis; L-histidine biosynthesis; L-histidine from 5-phospho-alpha-D-ribose 1-diphosphate: step 9/9.</text>
</comment>
<name>A0A6J4RBR0_9ACTN</name>
<keyword evidence="9" id="KW-0862">Zinc</keyword>
<dbReference type="Gene3D" id="3.40.50.1980">
    <property type="entry name" value="Nitrogenase molybdenum iron protein domain"/>
    <property type="match status" value="2"/>
</dbReference>
<evidence type="ECO:0000256" key="1">
    <source>
        <dbReference type="ARBA" id="ARBA00004940"/>
    </source>
</evidence>
<feature type="active site" description="Proton acceptor" evidence="6">
    <location>
        <position position="307"/>
    </location>
</feature>
<dbReference type="InterPro" id="IPR022695">
    <property type="entry name" value="Histidinol_DH_monofunct"/>
</dbReference>
<dbReference type="PRINTS" id="PR00083">
    <property type="entry name" value="HOLDHDRGNASE"/>
</dbReference>
<feature type="binding site" evidence="8">
    <location>
        <position position="395"/>
    </location>
    <ligand>
        <name>substrate</name>
    </ligand>
</feature>
<feature type="active site" description="Proton acceptor" evidence="6">
    <location>
        <position position="308"/>
    </location>
</feature>
<dbReference type="InterPro" id="IPR012131">
    <property type="entry name" value="Hstdl_DH"/>
</dbReference>
<evidence type="ECO:0000313" key="11">
    <source>
        <dbReference type="EMBL" id="CAA9469648.1"/>
    </source>
</evidence>
<dbReference type="SUPFAM" id="SSF53720">
    <property type="entry name" value="ALDH-like"/>
    <property type="match status" value="1"/>
</dbReference>
<feature type="binding site" evidence="7">
    <location>
        <position position="127"/>
    </location>
    <ligand>
        <name>NAD(+)</name>
        <dbReference type="ChEBI" id="CHEBI:57540"/>
    </ligand>
</feature>
<evidence type="ECO:0000256" key="10">
    <source>
        <dbReference type="RuleBase" id="RU004175"/>
    </source>
</evidence>
<dbReference type="PIRSF" id="PIRSF000099">
    <property type="entry name" value="Histidinol_dh"/>
    <property type="match status" value="1"/>
</dbReference>
<feature type="binding site" evidence="8">
    <location>
        <position position="251"/>
    </location>
    <ligand>
        <name>substrate</name>
    </ligand>
</feature>
<dbReference type="NCBIfam" id="TIGR00069">
    <property type="entry name" value="hisD"/>
    <property type="match status" value="1"/>
</dbReference>
<feature type="binding site" evidence="8">
    <location>
        <position position="308"/>
    </location>
    <ligand>
        <name>substrate</name>
    </ligand>
</feature>
<evidence type="ECO:0000256" key="2">
    <source>
        <dbReference type="ARBA" id="ARBA00010178"/>
    </source>
</evidence>
<comment type="similarity">
    <text evidence="2 5 10">Belongs to the histidinol dehydrogenase family.</text>
</comment>
<keyword evidence="4 5" id="KW-0560">Oxidoreductase</keyword>
<accession>A0A6J4RBR0</accession>
<dbReference type="Gene3D" id="1.20.5.1300">
    <property type="match status" value="1"/>
</dbReference>
<evidence type="ECO:0000256" key="9">
    <source>
        <dbReference type="PIRSR" id="PIRSR000099-4"/>
    </source>
</evidence>
<dbReference type="GO" id="GO:0005829">
    <property type="term" value="C:cytosol"/>
    <property type="evidence" value="ECO:0007669"/>
    <property type="project" value="TreeGrafter"/>
</dbReference>
<dbReference type="GO" id="GO:0000105">
    <property type="term" value="P:L-histidine biosynthetic process"/>
    <property type="evidence" value="ECO:0007669"/>
    <property type="project" value="UniProtKB-UniPathway"/>
</dbReference>
<dbReference type="CDD" id="cd06572">
    <property type="entry name" value="Histidinol_dh"/>
    <property type="match status" value="1"/>
</dbReference>
<proteinExistence type="inferred from homology"/>
<feature type="binding site" evidence="7">
    <location>
        <position position="183"/>
    </location>
    <ligand>
        <name>NAD(+)</name>
        <dbReference type="ChEBI" id="CHEBI:57540"/>
    </ligand>
</feature>
<dbReference type="InterPro" id="IPR016161">
    <property type="entry name" value="Ald_DH/histidinol_DH"/>
</dbReference>
<feature type="binding site" evidence="9">
    <location>
        <position position="254"/>
    </location>
    <ligand>
        <name>Zn(2+)</name>
        <dbReference type="ChEBI" id="CHEBI:29105"/>
    </ligand>
</feature>
<evidence type="ECO:0000256" key="6">
    <source>
        <dbReference type="PIRSR" id="PIRSR000099-1"/>
    </source>
</evidence>
<protein>
    <recommendedName>
        <fullName evidence="3">Histidinol dehydrogenase</fullName>
    </recommendedName>
</protein>
<dbReference type="GO" id="GO:0046872">
    <property type="term" value="F:metal ion binding"/>
    <property type="evidence" value="ECO:0007669"/>
    <property type="project" value="UniProtKB-KW"/>
</dbReference>
<reference evidence="11" key="1">
    <citation type="submission" date="2020-02" db="EMBL/GenBank/DDBJ databases">
        <authorList>
            <person name="Meier V. D."/>
        </authorList>
    </citation>
    <scope>NUCLEOTIDE SEQUENCE</scope>
    <source>
        <strain evidence="11">AVDCRST_MAG65</strain>
    </source>
</reference>
<dbReference type="Pfam" id="PF00815">
    <property type="entry name" value="Histidinol_dh"/>
    <property type="match status" value="1"/>
</dbReference>
<feature type="binding site" evidence="9">
    <location>
        <position position="341"/>
    </location>
    <ligand>
        <name>Zn(2+)</name>
        <dbReference type="ChEBI" id="CHEBI:29105"/>
    </ligand>
</feature>
<sequence length="414" mass="42403">MPAERLTCDAATAAQTVAHVRALVPEPASVADAVREIIAGVRAGGDAAVLDYERRFGGSGQPLRVDDAELAAARETLSPAVRAGLEVAIDNVGAVARAGLDPEREVTLEQGQRVRLREVPVRRAAVYAPGGKNPYPSSVVMGVVTARAAGVDEVVVAAPPHPLILAAASLCGADEVYRMGGAQAIAALAHGTETVRPVDVIVGPGNLYVQEAKVQVSGRVGIDGFAGPSDLCVALSGDVEIEPLALDLLAQAEHGDDSPVVAISDDAGVLDALAARLDADGGTGIRVLVHAADSEGILAFLEGFAAEHLQLAGSVAEALAPRIRTAGLLLVGQHSGTAFSDYVAGSNHTLPTDGRGRFASGLSARDFRRRMAEVTIDAAAADALARAGVPIAESEGFRAHAASMAARIRQNPPR</sequence>
<evidence type="ECO:0000256" key="4">
    <source>
        <dbReference type="ARBA" id="ARBA00023002"/>
    </source>
</evidence>
<evidence type="ECO:0000256" key="8">
    <source>
        <dbReference type="PIRSR" id="PIRSR000099-3"/>
    </source>
</evidence>
<dbReference type="AlphaFoldDB" id="A0A6J4RBR0"/>
<comment type="cofactor">
    <cofactor evidence="9">
        <name>Zn(2+)</name>
        <dbReference type="ChEBI" id="CHEBI:29105"/>
    </cofactor>
    <text evidence="9">Binds 1 zinc ion per subunit.</text>
</comment>
<feature type="binding site" evidence="8">
    <location>
        <position position="229"/>
    </location>
    <ligand>
        <name>substrate</name>
    </ligand>
</feature>
<keyword evidence="9" id="KW-0479">Metal-binding</keyword>
<organism evidence="11">
    <name type="scientific">uncultured Solirubrobacteraceae bacterium</name>
    <dbReference type="NCBI Taxonomy" id="1162706"/>
    <lineage>
        <taxon>Bacteria</taxon>
        <taxon>Bacillati</taxon>
        <taxon>Actinomycetota</taxon>
        <taxon>Thermoleophilia</taxon>
        <taxon>Solirubrobacterales</taxon>
        <taxon>Solirubrobacteraceae</taxon>
        <taxon>environmental samples</taxon>
    </lineage>
</organism>
<evidence type="ECO:0000256" key="3">
    <source>
        <dbReference type="ARBA" id="ARBA00016531"/>
    </source>
</evidence>
<feature type="binding site" evidence="7">
    <location>
        <position position="206"/>
    </location>
    <ligand>
        <name>NAD(+)</name>
        <dbReference type="ChEBI" id="CHEBI:57540"/>
    </ligand>
</feature>
<feature type="binding site" evidence="9">
    <location>
        <position position="400"/>
    </location>
    <ligand>
        <name>Zn(2+)</name>
        <dbReference type="ChEBI" id="CHEBI:29105"/>
    </ligand>
</feature>
<dbReference type="UniPathway" id="UPA00031">
    <property type="reaction ID" value="UER00014"/>
</dbReference>
<dbReference type="EMBL" id="CADCVL010000113">
    <property type="protein sequence ID" value="CAA9469648.1"/>
    <property type="molecule type" value="Genomic_DNA"/>
</dbReference>
<feature type="binding site" evidence="9">
    <location>
        <position position="251"/>
    </location>
    <ligand>
        <name>Zn(2+)</name>
        <dbReference type="ChEBI" id="CHEBI:29105"/>
    </ligand>
</feature>
<feature type="binding site" evidence="8">
    <location>
        <position position="341"/>
    </location>
    <ligand>
        <name>substrate</name>
    </ligand>
</feature>
<evidence type="ECO:0000256" key="7">
    <source>
        <dbReference type="PIRSR" id="PIRSR000099-2"/>
    </source>
</evidence>